<dbReference type="SMART" id="SM00829">
    <property type="entry name" value="PKS_ER"/>
    <property type="match status" value="1"/>
</dbReference>
<dbReference type="InterPro" id="IPR011032">
    <property type="entry name" value="GroES-like_sf"/>
</dbReference>
<dbReference type="Gene3D" id="3.90.180.10">
    <property type="entry name" value="Medium-chain alcohol dehydrogenases, catalytic domain"/>
    <property type="match status" value="1"/>
</dbReference>
<comment type="cofactor">
    <cofactor evidence="1 6">
        <name>Zn(2+)</name>
        <dbReference type="ChEBI" id="CHEBI:29105"/>
    </cofactor>
</comment>
<evidence type="ECO:0000313" key="9">
    <source>
        <dbReference type="Proteomes" id="UP000237755"/>
    </source>
</evidence>
<organism evidence="8 9">
    <name type="scientific">Microterricola pindariensis</name>
    <dbReference type="NCBI Taxonomy" id="478010"/>
    <lineage>
        <taxon>Bacteria</taxon>
        <taxon>Bacillati</taxon>
        <taxon>Actinomycetota</taxon>
        <taxon>Actinomycetes</taxon>
        <taxon>Micrococcales</taxon>
        <taxon>Microbacteriaceae</taxon>
        <taxon>Microterricola</taxon>
    </lineage>
</organism>
<accession>A0ABX5AZT8</accession>
<sequence length="343" mass="35469">MTTTPVLPETMRVSQLDAAHNVRLTERPVPTPGPREVLVRVAAVGVCGSDTHYYEHGRIGPFVVAAPLVLGHEASGTIVAVGSGVDAARIGSRVSIEPQKPCRACEQCKAGRYNLCAAMEFFATPPIDGAFAEYVLIEQDFAHDVPDSISDASAALVEPLSVGIAACRKAEVTAGSRVLIAGAGPIGVITAQVARAFGAVEVHISDVSEPRLAFALQHGATHAHLAGAPLEHLAVDAFIDASGAAPAIRAGIPAVRPAGRVILVGLGADSLEMPVNLIQNNELWVTGVFRYANTWPTAIALLANGSVNLDDLVTGSFGLDEVEAALTASRDGASMKTIVTPAS</sequence>
<dbReference type="InterPro" id="IPR020843">
    <property type="entry name" value="ER"/>
</dbReference>
<keyword evidence="9" id="KW-1185">Reference proteome</keyword>
<dbReference type="Gene3D" id="3.40.50.720">
    <property type="entry name" value="NAD(P)-binding Rossmann-like Domain"/>
    <property type="match status" value="1"/>
</dbReference>
<evidence type="ECO:0000256" key="5">
    <source>
        <dbReference type="ARBA" id="ARBA00023002"/>
    </source>
</evidence>
<evidence type="ECO:0000256" key="6">
    <source>
        <dbReference type="RuleBase" id="RU361277"/>
    </source>
</evidence>
<comment type="caution">
    <text evidence="8">The sequence shown here is derived from an EMBL/GenBank/DDBJ whole genome shotgun (WGS) entry which is preliminary data.</text>
</comment>
<keyword evidence="4 6" id="KW-0862">Zinc</keyword>
<evidence type="ECO:0000256" key="2">
    <source>
        <dbReference type="ARBA" id="ARBA00008072"/>
    </source>
</evidence>
<dbReference type="CDD" id="cd05285">
    <property type="entry name" value="sorbitol_DH"/>
    <property type="match status" value="1"/>
</dbReference>
<evidence type="ECO:0000313" key="8">
    <source>
        <dbReference type="EMBL" id="PPL20443.1"/>
    </source>
</evidence>
<dbReference type="Proteomes" id="UP000237755">
    <property type="component" value="Unassembled WGS sequence"/>
</dbReference>
<dbReference type="SUPFAM" id="SSF51735">
    <property type="entry name" value="NAD(P)-binding Rossmann-fold domains"/>
    <property type="match status" value="1"/>
</dbReference>
<gene>
    <name evidence="8" type="ORF">GY24_01350</name>
</gene>
<dbReference type="InterPro" id="IPR045306">
    <property type="entry name" value="SDH-like"/>
</dbReference>
<dbReference type="InterPro" id="IPR002328">
    <property type="entry name" value="ADH_Zn_CS"/>
</dbReference>
<dbReference type="RefSeq" id="WP_104474010.1">
    <property type="nucleotide sequence ID" value="NZ_MPZN01000002.1"/>
</dbReference>
<keyword evidence="3 6" id="KW-0479">Metal-binding</keyword>
<dbReference type="InterPro" id="IPR013154">
    <property type="entry name" value="ADH-like_N"/>
</dbReference>
<comment type="similarity">
    <text evidence="2 6">Belongs to the zinc-containing alcohol dehydrogenase family.</text>
</comment>
<feature type="domain" description="Enoyl reductase (ER)" evidence="7">
    <location>
        <begin position="17"/>
        <end position="339"/>
    </location>
</feature>
<reference evidence="8 9" key="1">
    <citation type="journal article" date="2008" name="Int. J. Syst. Evol. Microbiol.">
        <title>Leifsonia pindariensis sp. nov., isolated from the Pindari glacier of the Indian Himalayas, and emended description of the genus Leifsonia.</title>
        <authorList>
            <person name="Reddy G.S."/>
            <person name="Prabagaran S.R."/>
            <person name="Shivaji S."/>
        </authorList>
    </citation>
    <scope>NUCLEOTIDE SEQUENCE [LARGE SCALE GENOMIC DNA]</scope>
    <source>
        <strain evidence="8 9">PON 10</strain>
    </source>
</reference>
<dbReference type="Pfam" id="PF00107">
    <property type="entry name" value="ADH_zinc_N"/>
    <property type="match status" value="1"/>
</dbReference>
<evidence type="ECO:0000256" key="4">
    <source>
        <dbReference type="ARBA" id="ARBA00022833"/>
    </source>
</evidence>
<proteinExistence type="inferred from homology"/>
<name>A0ABX5AZT8_9MICO</name>
<dbReference type="SUPFAM" id="SSF50129">
    <property type="entry name" value="GroES-like"/>
    <property type="match status" value="1"/>
</dbReference>
<dbReference type="PANTHER" id="PTHR43161:SF9">
    <property type="entry name" value="SORBITOL DEHYDROGENASE"/>
    <property type="match status" value="1"/>
</dbReference>
<dbReference type="PROSITE" id="PS00059">
    <property type="entry name" value="ADH_ZINC"/>
    <property type="match status" value="1"/>
</dbReference>
<dbReference type="InterPro" id="IPR013149">
    <property type="entry name" value="ADH-like_C"/>
</dbReference>
<evidence type="ECO:0000256" key="1">
    <source>
        <dbReference type="ARBA" id="ARBA00001947"/>
    </source>
</evidence>
<dbReference type="PANTHER" id="PTHR43161">
    <property type="entry name" value="SORBITOL DEHYDROGENASE"/>
    <property type="match status" value="1"/>
</dbReference>
<dbReference type="Pfam" id="PF08240">
    <property type="entry name" value="ADH_N"/>
    <property type="match status" value="1"/>
</dbReference>
<keyword evidence="5" id="KW-0560">Oxidoreductase</keyword>
<dbReference type="InterPro" id="IPR036291">
    <property type="entry name" value="NAD(P)-bd_dom_sf"/>
</dbReference>
<evidence type="ECO:0000259" key="7">
    <source>
        <dbReference type="SMART" id="SM00829"/>
    </source>
</evidence>
<protein>
    <submittedName>
        <fullName evidence="8">NAD(P)-dependent alcohol dehydrogenase</fullName>
    </submittedName>
</protein>
<dbReference type="EMBL" id="MPZN01000002">
    <property type="protein sequence ID" value="PPL20443.1"/>
    <property type="molecule type" value="Genomic_DNA"/>
</dbReference>
<evidence type="ECO:0000256" key="3">
    <source>
        <dbReference type="ARBA" id="ARBA00022723"/>
    </source>
</evidence>